<keyword evidence="2" id="KW-1185">Reference proteome</keyword>
<gene>
    <name evidence="1" type="ORF">HMPREF1526_00305</name>
</gene>
<evidence type="ECO:0000313" key="1">
    <source>
        <dbReference type="EMBL" id="EOQ39611.1"/>
    </source>
</evidence>
<reference evidence="1 2" key="1">
    <citation type="submission" date="2013-01" db="EMBL/GenBank/DDBJ databases">
        <title>The Genome Sequence of Butyricicoccus pullicaecorum 1.2.</title>
        <authorList>
            <consortium name="The Broad Institute Genome Sequencing Platform"/>
            <person name="Earl A."/>
            <person name="Ward D."/>
            <person name="Feldgarden M."/>
            <person name="Gevers D."/>
            <person name="Van Immerseel F."/>
            <person name="Eeckhaut V."/>
            <person name="Walker B."/>
            <person name="Young S.K."/>
            <person name="Zeng Q."/>
            <person name="Gargeya S."/>
            <person name="Fitzgerald M."/>
            <person name="Haas B."/>
            <person name="Abouelleil A."/>
            <person name="Alvarado L."/>
            <person name="Arachchi H.M."/>
            <person name="Berlin A.M."/>
            <person name="Chapman S.B."/>
            <person name="Dewar J."/>
            <person name="Goldberg J."/>
            <person name="Griggs A."/>
            <person name="Gujja S."/>
            <person name="Hansen M."/>
            <person name="Howarth C."/>
            <person name="Imamovic A."/>
            <person name="Larimer J."/>
            <person name="McCowan C."/>
            <person name="Murphy C."/>
            <person name="Neiman D."/>
            <person name="Pearson M."/>
            <person name="Priest M."/>
            <person name="Roberts A."/>
            <person name="Saif S."/>
            <person name="Shea T."/>
            <person name="Sisk P."/>
            <person name="Sykes S."/>
            <person name="Wortman J."/>
            <person name="Nusbaum C."/>
            <person name="Birren B."/>
        </authorList>
    </citation>
    <scope>NUCLEOTIDE SEQUENCE [LARGE SCALE GENOMIC DNA]</scope>
    <source>
        <strain evidence="1 2">1.2</strain>
    </source>
</reference>
<sequence>MPCEPQAYRANLERIKATYPDKEMLNIGEVKRFLGIDREVVKRRFPFRENYISVATLAWELSI</sequence>
<name>R8W4Z1_9FIRM</name>
<dbReference type="EMBL" id="AQOB01000002">
    <property type="protein sequence ID" value="EOQ39611.1"/>
    <property type="molecule type" value="Genomic_DNA"/>
</dbReference>
<accession>R8W4Z1</accession>
<organism evidence="1 2">
    <name type="scientific">Butyricicoccus pullicaecorum 1.2</name>
    <dbReference type="NCBI Taxonomy" id="1203606"/>
    <lineage>
        <taxon>Bacteria</taxon>
        <taxon>Bacillati</taxon>
        <taxon>Bacillota</taxon>
        <taxon>Clostridia</taxon>
        <taxon>Eubacteriales</taxon>
        <taxon>Butyricicoccaceae</taxon>
        <taxon>Butyricicoccus</taxon>
    </lineage>
</organism>
<evidence type="ECO:0000313" key="2">
    <source>
        <dbReference type="Proteomes" id="UP000013981"/>
    </source>
</evidence>
<dbReference type="AlphaFoldDB" id="R8W4Z1"/>
<proteinExistence type="predicted"/>
<comment type="caution">
    <text evidence="1">The sequence shown here is derived from an EMBL/GenBank/DDBJ whole genome shotgun (WGS) entry which is preliminary data.</text>
</comment>
<dbReference type="HOGENOM" id="CLU_2877289_0_0_9"/>
<protein>
    <submittedName>
        <fullName evidence="1">Uncharacterized protein</fullName>
    </submittedName>
</protein>
<dbReference type="Proteomes" id="UP000013981">
    <property type="component" value="Unassembled WGS sequence"/>
</dbReference>